<evidence type="ECO:0000313" key="3">
    <source>
        <dbReference type="Proteomes" id="UP001165060"/>
    </source>
</evidence>
<organism evidence="2 3">
    <name type="scientific">Tetraparma gracilis</name>
    <dbReference type="NCBI Taxonomy" id="2962635"/>
    <lineage>
        <taxon>Eukaryota</taxon>
        <taxon>Sar</taxon>
        <taxon>Stramenopiles</taxon>
        <taxon>Ochrophyta</taxon>
        <taxon>Bolidophyceae</taxon>
        <taxon>Parmales</taxon>
        <taxon>Triparmaceae</taxon>
        <taxon>Tetraparma</taxon>
    </lineage>
</organism>
<evidence type="ECO:0000313" key="2">
    <source>
        <dbReference type="EMBL" id="GMI39706.1"/>
    </source>
</evidence>
<keyword evidence="3" id="KW-1185">Reference proteome</keyword>
<accession>A0ABQ6N4Y9</accession>
<sequence length="677" mass="75379">MGFSPSDRSSFTFTDTLDKLKHSVEHSHFVESLDNTITTAIRTIPHENLLTSVIIQVLYYLVSLICPYLLLTDSRLNLPLPPQPLPILISLAISSKVLMSLRDHRRIWLKMPLKEDIVAAQDLFMKYGGKGFAPEVGTGIPRTYQQIKQSLQLQSLRMANEEFEKNPPPPSLARTKHITNIAYVHGGYFGTSPTMLTDASFVGLLSRLQPDVFVEVSSRLTSPPESLIHWGENSPIVAAYGVMSVLNDRWQNKERGNGAGVSWQKSKNHDGCIPAIEWDVWLDTNLVDAMIANDGGSDADAERLFLTSMIAHGSAPQLILEQCGGLFRHTVFDRVARTRKTLGGGIEVWEWIALFAKGLEVGGAARSETDEPSKTLEEALDVVTQILGERLKIIIDIKSRYVPQQIWAQMIRGASRYVDIVAVGSFCIPEIRGLSKLTAPFLDYKLHEYIFFHTAGDLQEAAHSNKLKRGDTVFFNGGSLLWNQSQSLSKTLKGVAERWKNVHDHKPPKLLPYANVNPVEAGKTHPSSTMSTIQAYCDAMDLSLGVYVQEHSIDVKSLDTIVAHVNANPHVFKRGMAWGGLEGWSQKAIKPTYWTATDGLWKQRYVGKSWDYDKNPSRLGLEARFMPADTPKKFIEEARTLTAGTYQAGQGRDTLAAFGRQLGVQKSGMIAEKNSHR</sequence>
<proteinExistence type="predicted"/>
<comment type="caution">
    <text evidence="2">The sequence shown here is derived from an EMBL/GenBank/DDBJ whole genome shotgun (WGS) entry which is preliminary data.</text>
</comment>
<dbReference type="Proteomes" id="UP001165060">
    <property type="component" value="Unassembled WGS sequence"/>
</dbReference>
<protein>
    <submittedName>
        <fullName evidence="2">Uncharacterized protein</fullName>
    </submittedName>
</protein>
<reference evidence="2 3" key="1">
    <citation type="journal article" date="2023" name="Commun. Biol.">
        <title>Genome analysis of Parmales, the sister group of diatoms, reveals the evolutionary specialization of diatoms from phago-mixotrophs to photoautotrophs.</title>
        <authorList>
            <person name="Ban H."/>
            <person name="Sato S."/>
            <person name="Yoshikawa S."/>
            <person name="Yamada K."/>
            <person name="Nakamura Y."/>
            <person name="Ichinomiya M."/>
            <person name="Sato N."/>
            <person name="Blanc-Mathieu R."/>
            <person name="Endo H."/>
            <person name="Kuwata A."/>
            <person name="Ogata H."/>
        </authorList>
    </citation>
    <scope>NUCLEOTIDE SEQUENCE [LARGE SCALE GENOMIC DNA]</scope>
</reference>
<gene>
    <name evidence="2" type="ORF">TeGR_g10486</name>
</gene>
<name>A0ABQ6N4Y9_9STRA</name>
<keyword evidence="1" id="KW-0472">Membrane</keyword>
<keyword evidence="1" id="KW-1133">Transmembrane helix</keyword>
<evidence type="ECO:0000256" key="1">
    <source>
        <dbReference type="SAM" id="Phobius"/>
    </source>
</evidence>
<feature type="transmembrane region" description="Helical" evidence="1">
    <location>
        <begin position="49"/>
        <end position="71"/>
    </location>
</feature>
<dbReference type="EMBL" id="BRYB01003622">
    <property type="protein sequence ID" value="GMI39706.1"/>
    <property type="molecule type" value="Genomic_DNA"/>
</dbReference>
<keyword evidence="1" id="KW-0812">Transmembrane</keyword>